<sequence>AGFWHVTNIGRGYKFNPKLISAFIERWRLETLTFHLPCRECTIILEDVQLQLGLSIDRSILTGFAQSANWGAICYDLLGAIPDKLRRSNRDGLVRDTFPKLKNDSTEVERIRYVRAYILKIIGGYLMLDLS</sequence>
<proteinExistence type="predicted"/>
<name>A0A7J9MVP2_GOSSC</name>
<protein>
    <recommendedName>
        <fullName evidence="1">Aminotransferase-like plant mobile domain-containing protein</fullName>
    </recommendedName>
</protein>
<keyword evidence="3" id="KW-1185">Reference proteome</keyword>
<dbReference type="Pfam" id="PF10536">
    <property type="entry name" value="PMD"/>
    <property type="match status" value="1"/>
</dbReference>
<evidence type="ECO:0000313" key="2">
    <source>
        <dbReference type="EMBL" id="MBA0874836.1"/>
    </source>
</evidence>
<dbReference type="OrthoDB" id="1421598at2759"/>
<dbReference type="Proteomes" id="UP000593576">
    <property type="component" value="Unassembled WGS sequence"/>
</dbReference>
<dbReference type="EMBL" id="JABFAF010000013">
    <property type="protein sequence ID" value="MBA0874836.1"/>
    <property type="molecule type" value="Genomic_DNA"/>
</dbReference>
<accession>A0A7J9MVP2</accession>
<dbReference type="InterPro" id="IPR044824">
    <property type="entry name" value="MAIN-like"/>
</dbReference>
<dbReference type="PANTHER" id="PTHR46033">
    <property type="entry name" value="PROTEIN MAIN-LIKE 2"/>
    <property type="match status" value="1"/>
</dbReference>
<dbReference type="AlphaFoldDB" id="A0A7J9MVP2"/>
<feature type="domain" description="Aminotransferase-like plant mobile" evidence="1">
    <location>
        <begin position="13"/>
        <end position="127"/>
    </location>
</feature>
<dbReference type="InterPro" id="IPR019557">
    <property type="entry name" value="AminoTfrase-like_pln_mobile"/>
</dbReference>
<dbReference type="GO" id="GO:0010073">
    <property type="term" value="P:meristem maintenance"/>
    <property type="evidence" value="ECO:0007669"/>
    <property type="project" value="InterPro"/>
</dbReference>
<reference evidence="2 3" key="1">
    <citation type="journal article" date="2019" name="Genome Biol. Evol.">
        <title>Insights into the evolution of the New World diploid cottons (Gossypium, subgenus Houzingenia) based on genome sequencing.</title>
        <authorList>
            <person name="Grover C.E."/>
            <person name="Arick M.A. 2nd"/>
            <person name="Thrash A."/>
            <person name="Conover J.L."/>
            <person name="Sanders W.S."/>
            <person name="Peterson D.G."/>
            <person name="Frelichowski J.E."/>
            <person name="Scheffler J.A."/>
            <person name="Scheffler B.E."/>
            <person name="Wendel J.F."/>
        </authorList>
    </citation>
    <scope>NUCLEOTIDE SEQUENCE [LARGE SCALE GENOMIC DNA]</scope>
    <source>
        <strain evidence="2">1</strain>
        <tissue evidence="2">Leaf</tissue>
    </source>
</reference>
<evidence type="ECO:0000259" key="1">
    <source>
        <dbReference type="Pfam" id="PF10536"/>
    </source>
</evidence>
<evidence type="ECO:0000313" key="3">
    <source>
        <dbReference type="Proteomes" id="UP000593576"/>
    </source>
</evidence>
<dbReference type="PANTHER" id="PTHR46033:SF8">
    <property type="entry name" value="PROTEIN MAINTENANCE OF MERISTEMS-LIKE"/>
    <property type="match status" value="1"/>
</dbReference>
<gene>
    <name evidence="2" type="ORF">Goshw_022772</name>
</gene>
<comment type="caution">
    <text evidence="2">The sequence shown here is derived from an EMBL/GenBank/DDBJ whole genome shotgun (WGS) entry which is preliminary data.</text>
</comment>
<feature type="non-terminal residue" evidence="2">
    <location>
        <position position="1"/>
    </location>
</feature>
<organism evidence="2 3">
    <name type="scientific">Gossypium schwendimanii</name>
    <name type="common">Cotton</name>
    <dbReference type="NCBI Taxonomy" id="34291"/>
    <lineage>
        <taxon>Eukaryota</taxon>
        <taxon>Viridiplantae</taxon>
        <taxon>Streptophyta</taxon>
        <taxon>Embryophyta</taxon>
        <taxon>Tracheophyta</taxon>
        <taxon>Spermatophyta</taxon>
        <taxon>Magnoliopsida</taxon>
        <taxon>eudicotyledons</taxon>
        <taxon>Gunneridae</taxon>
        <taxon>Pentapetalae</taxon>
        <taxon>rosids</taxon>
        <taxon>malvids</taxon>
        <taxon>Malvales</taxon>
        <taxon>Malvaceae</taxon>
        <taxon>Malvoideae</taxon>
        <taxon>Gossypium</taxon>
    </lineage>
</organism>